<evidence type="ECO:0000313" key="3">
    <source>
        <dbReference type="EMBL" id="ADW69526.1"/>
    </source>
</evidence>
<dbReference type="STRING" id="1198114.AciX9_2494"/>
<dbReference type="eggNOG" id="COG1651">
    <property type="taxonomic scope" value="Bacteria"/>
</dbReference>
<evidence type="ECO:0000259" key="2">
    <source>
        <dbReference type="PROSITE" id="PS51352"/>
    </source>
</evidence>
<dbReference type="SUPFAM" id="SSF52833">
    <property type="entry name" value="Thioredoxin-like"/>
    <property type="match status" value="3"/>
</dbReference>
<dbReference type="InterPro" id="IPR001853">
    <property type="entry name" value="DSBA-like_thioredoxin_dom"/>
</dbReference>
<dbReference type="PANTHER" id="PTHR13887">
    <property type="entry name" value="GLUTATHIONE S-TRANSFERASE KAPPA"/>
    <property type="match status" value="1"/>
</dbReference>
<name>E8X5H9_GRATM</name>
<dbReference type="GO" id="GO:0016491">
    <property type="term" value="F:oxidoreductase activity"/>
    <property type="evidence" value="ECO:0007669"/>
    <property type="project" value="InterPro"/>
</dbReference>
<dbReference type="Gene3D" id="3.40.30.10">
    <property type="entry name" value="Glutaredoxin"/>
    <property type="match status" value="3"/>
</dbReference>
<dbReference type="PROSITE" id="PS51352">
    <property type="entry name" value="THIOREDOXIN_2"/>
    <property type="match status" value="1"/>
</dbReference>
<dbReference type="Pfam" id="PF13462">
    <property type="entry name" value="Thioredoxin_4"/>
    <property type="match status" value="2"/>
</dbReference>
<feature type="domain" description="Thioredoxin" evidence="2">
    <location>
        <begin position="209"/>
        <end position="405"/>
    </location>
</feature>
<proteinExistence type="inferred from homology"/>
<dbReference type="OrthoDB" id="117402at2"/>
<comment type="similarity">
    <text evidence="1">Belongs to the thioredoxin family. DsbA subfamily.</text>
</comment>
<dbReference type="KEGG" id="acm:AciX9_2494"/>
<dbReference type="AlphaFoldDB" id="E8X5H9"/>
<protein>
    <submittedName>
        <fullName evidence="3">DSBA oxidoreductase</fullName>
    </submittedName>
</protein>
<dbReference type="InterPro" id="IPR013766">
    <property type="entry name" value="Thioredoxin_domain"/>
</dbReference>
<dbReference type="PaxDb" id="1198114-AciX9_2494"/>
<gene>
    <name evidence="3" type="ordered locus">AciX9_2494</name>
</gene>
<organism evidence="4">
    <name type="scientific">Granulicella tundricola (strain ATCC BAA-1859 / DSM 23138 / MP5ACTX9)</name>
    <dbReference type="NCBI Taxonomy" id="1198114"/>
    <lineage>
        <taxon>Bacteria</taxon>
        <taxon>Pseudomonadati</taxon>
        <taxon>Acidobacteriota</taxon>
        <taxon>Terriglobia</taxon>
        <taxon>Terriglobales</taxon>
        <taxon>Acidobacteriaceae</taxon>
        <taxon>Granulicella</taxon>
    </lineage>
</organism>
<evidence type="ECO:0000256" key="1">
    <source>
        <dbReference type="ARBA" id="ARBA00005791"/>
    </source>
</evidence>
<dbReference type="HOGENOM" id="CLU_016846_0_0_0"/>
<evidence type="ECO:0000313" key="4">
    <source>
        <dbReference type="Proteomes" id="UP000000343"/>
    </source>
</evidence>
<dbReference type="InterPro" id="IPR036249">
    <property type="entry name" value="Thioredoxin-like_sf"/>
</dbReference>
<reference evidence="4" key="1">
    <citation type="submission" date="2011-01" db="EMBL/GenBank/DDBJ databases">
        <title>Complete sequence of chromosome of Acidobacterium sp. MP5ACTX9.</title>
        <authorList>
            <consortium name="US DOE Joint Genome Institute"/>
            <person name="Lucas S."/>
            <person name="Copeland A."/>
            <person name="Lapidus A."/>
            <person name="Cheng J.-F."/>
            <person name="Goodwin L."/>
            <person name="Pitluck S."/>
            <person name="Teshima H."/>
            <person name="Detter J.C."/>
            <person name="Han C."/>
            <person name="Tapia R."/>
            <person name="Land M."/>
            <person name="Hauser L."/>
            <person name="Kyrpides N."/>
            <person name="Ivanova N."/>
            <person name="Ovchinnikova G."/>
            <person name="Pagani I."/>
            <person name="Rawat S.R."/>
            <person name="Mannisto M."/>
            <person name="Haggblom M.M."/>
            <person name="Woyke T."/>
        </authorList>
    </citation>
    <scope>NUCLEOTIDE SEQUENCE [LARGE SCALE GENOMIC DNA]</scope>
    <source>
        <strain evidence="4">MP5ACTX9</strain>
    </source>
</reference>
<sequence length="614" mass="66484">MLSKFSVILAKPEPPYLSLLLLLLVLFPLTTTTTNAQSTPIAATSTFNQSGTFAPLPNPAAPATLIVFSDFACPFSARTFFTLQKLSTRYPNSLHILYKQTPLPIHPDAPLAARAALAAARQNRYNAMAELLFANQTHQDLPTFLSFARQLHLDIPRFRRDYDSPAVAAQLATDLEESHAFGVIETPTSFLNGKLLSGLQDEPTLTALIDKASTTPSIAPTLASGNDGTITDPTLLAQILAPTSPTQGPATAPLTIVEFTDFQCPFCRAAVAPMEQLMAARGQEVRWIFRAFPLDFHQFAEQSAEAALAAGEQGKFWPMHDLLFAHQSALTLADLHTYAQQLNLNLPAFDEAMSTHRLAGQVAADRALGLRAGVSGTPTFMVDGHLMVGARSLTELAALADAHRNFAGIQNASARVPTAPAATHQVLGPEPSSGQPDTPITLTWFTDVRSPLAAHQAELLRTLTAHYEGRIRVLFKADPLVTHPDSRLASAALFAALALGGSDKFWPMFDALADRRDLLDRPKLLTIAAAMHLNASAFEKSLDQSENDVTADQQEATRRGISGAPVLFLNTERVDGLQREAFYTAILDRQLKDQLKAQPTTTQATLLTTNPTHH</sequence>
<dbReference type="PANTHER" id="PTHR13887:SF55">
    <property type="entry name" value="SLR0313 PROTEIN"/>
    <property type="match status" value="1"/>
</dbReference>
<keyword evidence="4" id="KW-1185">Reference proteome</keyword>
<dbReference type="Pfam" id="PF01323">
    <property type="entry name" value="DSBA"/>
    <property type="match status" value="1"/>
</dbReference>
<dbReference type="InterPro" id="IPR012336">
    <property type="entry name" value="Thioredoxin-like_fold"/>
</dbReference>
<dbReference type="EMBL" id="CP002480">
    <property type="protein sequence ID" value="ADW69526.1"/>
    <property type="molecule type" value="Genomic_DNA"/>
</dbReference>
<accession>E8X5H9</accession>
<dbReference type="Proteomes" id="UP000000343">
    <property type="component" value="Chromosome"/>
</dbReference>